<dbReference type="PANTHER" id="PTHR19303">
    <property type="entry name" value="TRANSPOSON"/>
    <property type="match status" value="1"/>
</dbReference>
<dbReference type="AlphaFoldDB" id="V5G7V9"/>
<evidence type="ECO:0000259" key="1">
    <source>
        <dbReference type="PROSITE" id="PS50835"/>
    </source>
</evidence>
<dbReference type="GO" id="GO:0005634">
    <property type="term" value="C:nucleus"/>
    <property type="evidence" value="ECO:0007669"/>
    <property type="project" value="TreeGrafter"/>
</dbReference>
<accession>V5G7V9</accession>
<dbReference type="InterPro" id="IPR050863">
    <property type="entry name" value="CenT-Element_Derived"/>
</dbReference>
<dbReference type="InterPro" id="IPR007110">
    <property type="entry name" value="Ig-like_dom"/>
</dbReference>
<dbReference type="PROSITE" id="PS50835">
    <property type="entry name" value="IG_LIKE"/>
    <property type="match status" value="1"/>
</dbReference>
<dbReference type="GO" id="GO:0003677">
    <property type="term" value="F:DNA binding"/>
    <property type="evidence" value="ECO:0007669"/>
    <property type="project" value="TreeGrafter"/>
</dbReference>
<reference evidence="2" key="1">
    <citation type="submission" date="2013-07" db="EMBL/GenBank/DDBJ databases">
        <title>Midgut Transcriptome Profiling of Anoplphora glabripennis, a Lignocellulose Degrading, Wood-Boring Cerambycid.</title>
        <authorList>
            <person name="Scully E.D."/>
            <person name="Hoover K."/>
            <person name="Carlson J.E."/>
            <person name="Tien M."/>
            <person name="Geib S.M."/>
        </authorList>
    </citation>
    <scope>NUCLEOTIDE SEQUENCE</scope>
</reference>
<dbReference type="Pfam" id="PF03184">
    <property type="entry name" value="DDE_1"/>
    <property type="match status" value="1"/>
</dbReference>
<evidence type="ECO:0000313" key="2">
    <source>
        <dbReference type="EMBL" id="JAB60094.1"/>
    </source>
</evidence>
<organism evidence="2">
    <name type="scientific">Anoplophora glabripennis</name>
    <name type="common">Asian longhorn beetle</name>
    <name type="synonym">Anoplophora nobilis</name>
    <dbReference type="NCBI Taxonomy" id="217634"/>
    <lineage>
        <taxon>Eukaryota</taxon>
        <taxon>Metazoa</taxon>
        <taxon>Ecdysozoa</taxon>
        <taxon>Arthropoda</taxon>
        <taxon>Hexapoda</taxon>
        <taxon>Insecta</taxon>
        <taxon>Pterygota</taxon>
        <taxon>Neoptera</taxon>
        <taxon>Endopterygota</taxon>
        <taxon>Coleoptera</taxon>
        <taxon>Polyphaga</taxon>
        <taxon>Cucujiformia</taxon>
        <taxon>Chrysomeloidea</taxon>
        <taxon>Cerambycidae</taxon>
        <taxon>Lamiinae</taxon>
        <taxon>Lamiini</taxon>
        <taxon>Anoplophora</taxon>
    </lineage>
</organism>
<feature type="domain" description="Ig-like" evidence="1">
    <location>
        <begin position="29"/>
        <end position="114"/>
    </location>
</feature>
<dbReference type="EMBL" id="GALX01008372">
    <property type="protein sequence ID" value="JAB60094.1"/>
    <property type="molecule type" value="Transcribed_RNA"/>
</dbReference>
<sequence length="273" mass="30481">KQVGSLSSAERGQTVTVEICVSAAGSYMPPMLIFPRKCMKAELLNNSARGTTSHCNASGWMTTDVFVSWFKSFIQFSRASKDNPVLLLLDGHATHTKNIELIDVARENGVVIICFPHHCTHRLQPLDVSFMKPLSVYYDQAATAWLRSNPGRVISMFQISEIFGKAFIQATMSTAINGFRKCGIWPFNPENFTDADFLAAETTNINLMEDEQVPQPHASTNTVILPSTIRQNLKDIQTNISNNDISFTSFHQLSQPYVLINEVLPEVLPFTSY</sequence>
<proteinExistence type="predicted"/>
<protein>
    <recommendedName>
        <fullName evidence="1">Ig-like domain-containing protein</fullName>
    </recommendedName>
</protein>
<feature type="non-terminal residue" evidence="2">
    <location>
        <position position="1"/>
    </location>
</feature>
<dbReference type="PANTHER" id="PTHR19303:SF74">
    <property type="entry name" value="POGO TRANSPOSABLE ELEMENT WITH KRAB DOMAIN"/>
    <property type="match status" value="1"/>
</dbReference>
<name>V5G7V9_ANOGL</name>
<dbReference type="InterPro" id="IPR004875">
    <property type="entry name" value="DDE_SF_endonuclease_dom"/>
</dbReference>